<keyword evidence="2" id="KW-1185">Reference proteome</keyword>
<name>A0A7W7AHS8_9SPHN</name>
<accession>A0A7W7AHS8</accession>
<protein>
    <recommendedName>
        <fullName evidence="3">DUF2188 domain-containing protein</fullName>
    </recommendedName>
</protein>
<evidence type="ECO:0000313" key="1">
    <source>
        <dbReference type="EMBL" id="MBB4617275.1"/>
    </source>
</evidence>
<comment type="caution">
    <text evidence="1">The sequence shown here is derived from an EMBL/GenBank/DDBJ whole genome shotgun (WGS) entry which is preliminary data.</text>
</comment>
<evidence type="ECO:0000313" key="2">
    <source>
        <dbReference type="Proteomes" id="UP000574769"/>
    </source>
</evidence>
<gene>
    <name evidence="1" type="ORF">GGQ96_001395</name>
</gene>
<dbReference type="AlphaFoldDB" id="A0A7W7AHS8"/>
<proteinExistence type="predicted"/>
<evidence type="ECO:0008006" key="3">
    <source>
        <dbReference type="Google" id="ProtNLM"/>
    </source>
</evidence>
<organism evidence="1 2">
    <name type="scientific">Sphingomonas abaci</name>
    <dbReference type="NCBI Taxonomy" id="237611"/>
    <lineage>
        <taxon>Bacteria</taxon>
        <taxon>Pseudomonadati</taxon>
        <taxon>Pseudomonadota</taxon>
        <taxon>Alphaproteobacteria</taxon>
        <taxon>Sphingomonadales</taxon>
        <taxon>Sphingomonadaceae</taxon>
        <taxon>Sphingomonas</taxon>
    </lineage>
</organism>
<dbReference type="EMBL" id="JACHNY010000002">
    <property type="protein sequence ID" value="MBB4617275.1"/>
    <property type="molecule type" value="Genomic_DNA"/>
</dbReference>
<sequence>MSSEPHPDPEEHGPVIYVGQDTAGHWLVQDSGGKLEGRFVSRSAALRFAEAERQIYHAAVEMAPAPLVPLVPFGPVDAVDHALSRAA</sequence>
<dbReference type="RefSeq" id="WP_184112919.1">
    <property type="nucleotide sequence ID" value="NZ_JACHNY010000002.1"/>
</dbReference>
<reference evidence="1 2" key="1">
    <citation type="submission" date="2020-08" db="EMBL/GenBank/DDBJ databases">
        <title>Genomic Encyclopedia of Type Strains, Phase IV (KMG-IV): sequencing the most valuable type-strain genomes for metagenomic binning, comparative biology and taxonomic classification.</title>
        <authorList>
            <person name="Goeker M."/>
        </authorList>
    </citation>
    <scope>NUCLEOTIDE SEQUENCE [LARGE SCALE GENOMIC DNA]</scope>
    <source>
        <strain evidence="1 2">DSM 15867</strain>
    </source>
</reference>
<dbReference type="Proteomes" id="UP000574769">
    <property type="component" value="Unassembled WGS sequence"/>
</dbReference>